<dbReference type="Proteomes" id="UP000502706">
    <property type="component" value="Chromosome"/>
</dbReference>
<dbReference type="InterPro" id="IPR009078">
    <property type="entry name" value="Ferritin-like_SF"/>
</dbReference>
<dbReference type="Gene3D" id="1.20.1260.10">
    <property type="match status" value="1"/>
</dbReference>
<keyword evidence="2" id="KW-1185">Reference proteome</keyword>
<dbReference type="InterPro" id="IPR012347">
    <property type="entry name" value="Ferritin-like"/>
</dbReference>
<dbReference type="SUPFAM" id="SSF47240">
    <property type="entry name" value="Ferritin-like"/>
    <property type="match status" value="1"/>
</dbReference>
<accession>A0A6G8PWV9</accession>
<dbReference type="PROSITE" id="PS51318">
    <property type="entry name" value="TAT"/>
    <property type="match status" value="1"/>
</dbReference>
<sequence length="236" mass="23837">MEKHTINLPSVEEFARPRTRSNFLKALAAAAVGTVAGTALLSGRAEAQTYGGASGGGDIDIANFALTLEYLEAEFYGIALDSGVLAEPALSYIAATYDHENQHVNALIELITGAGGTPVAKPEFTFPEGAFSSQASILELAGTFEPVGVGAYLGAAPMISDPAVLAAAGSIAGVEGEHVVAINNLNGVVPPANTAFPAALTQDEVLAAVAPFLGMGSMMETGGSKPAPGVGSEKAY</sequence>
<proteinExistence type="predicted"/>
<gene>
    <name evidence="1" type="ORF">GBA65_09355</name>
</gene>
<dbReference type="KEGG" id="rmar:GBA65_09355"/>
<dbReference type="Pfam" id="PF13668">
    <property type="entry name" value="Ferritin_2"/>
    <property type="match status" value="1"/>
</dbReference>
<protein>
    <submittedName>
        <fullName evidence="1">Ferritin-like domain-containing protein</fullName>
    </submittedName>
</protein>
<dbReference type="InterPro" id="IPR006311">
    <property type="entry name" value="TAT_signal"/>
</dbReference>
<dbReference type="RefSeq" id="WP_166396364.1">
    <property type="nucleotide sequence ID" value="NZ_CP045121.1"/>
</dbReference>
<evidence type="ECO:0000313" key="1">
    <source>
        <dbReference type="EMBL" id="QIN78692.1"/>
    </source>
</evidence>
<evidence type="ECO:0000313" key="2">
    <source>
        <dbReference type="Proteomes" id="UP000502706"/>
    </source>
</evidence>
<dbReference type="AlphaFoldDB" id="A0A6G8PWV9"/>
<dbReference type="EMBL" id="CP045121">
    <property type="protein sequence ID" value="QIN78692.1"/>
    <property type="molecule type" value="Genomic_DNA"/>
</dbReference>
<reference evidence="1 2" key="1">
    <citation type="submission" date="2019-10" db="EMBL/GenBank/DDBJ databases">
        <title>Rubrobacter sp nov SCSIO 52915 isolated from a deep-sea sediment in the South China Sea.</title>
        <authorList>
            <person name="Chen R.W."/>
        </authorList>
    </citation>
    <scope>NUCLEOTIDE SEQUENCE [LARGE SCALE GENOMIC DNA]</scope>
    <source>
        <strain evidence="1 2">SCSIO 52915</strain>
    </source>
</reference>
<name>A0A6G8PWV9_9ACTN</name>
<dbReference type="CDD" id="cd00657">
    <property type="entry name" value="Ferritin_like"/>
    <property type="match status" value="1"/>
</dbReference>
<organism evidence="1 2">
    <name type="scientific">Rubrobacter marinus</name>
    <dbReference type="NCBI Taxonomy" id="2653852"/>
    <lineage>
        <taxon>Bacteria</taxon>
        <taxon>Bacillati</taxon>
        <taxon>Actinomycetota</taxon>
        <taxon>Rubrobacteria</taxon>
        <taxon>Rubrobacterales</taxon>
        <taxon>Rubrobacteraceae</taxon>
        <taxon>Rubrobacter</taxon>
    </lineage>
</organism>